<sequence length="197" mass="23081">MAYSFILLADLKACCCSDTAEVCLLRFMEAQNVKNLSDPWLRRHQNQRLMEPSIVFFHVVPHGLGKAKIISKLILLWELLRIYVEMLFINKQHYKFVNRTTKVEPTPEDTKVDKEEEEPHKESNFKYSVFFFFHYKFVNRTTKVEPTPEDTKVDKEEEEPHKESNFNSAMLLIRFREMGDISSTMAGALSTAKEPRA</sequence>
<dbReference type="AlphaFoldDB" id="A0A8S9H9X5"/>
<dbReference type="EMBL" id="QGKW02001988">
    <property type="protein sequence ID" value="KAF2553910.1"/>
    <property type="molecule type" value="Genomic_DNA"/>
</dbReference>
<protein>
    <submittedName>
        <fullName evidence="1">Uncharacterized protein</fullName>
    </submittedName>
</protein>
<accession>A0A8S9H9X5</accession>
<comment type="caution">
    <text evidence="1">The sequence shown here is derived from an EMBL/GenBank/DDBJ whole genome shotgun (WGS) entry which is preliminary data.</text>
</comment>
<name>A0A8S9H9X5_BRACR</name>
<dbReference type="Proteomes" id="UP000712281">
    <property type="component" value="Unassembled WGS sequence"/>
</dbReference>
<organism evidence="1 2">
    <name type="scientific">Brassica cretica</name>
    <name type="common">Mustard</name>
    <dbReference type="NCBI Taxonomy" id="69181"/>
    <lineage>
        <taxon>Eukaryota</taxon>
        <taxon>Viridiplantae</taxon>
        <taxon>Streptophyta</taxon>
        <taxon>Embryophyta</taxon>
        <taxon>Tracheophyta</taxon>
        <taxon>Spermatophyta</taxon>
        <taxon>Magnoliopsida</taxon>
        <taxon>eudicotyledons</taxon>
        <taxon>Gunneridae</taxon>
        <taxon>Pentapetalae</taxon>
        <taxon>rosids</taxon>
        <taxon>malvids</taxon>
        <taxon>Brassicales</taxon>
        <taxon>Brassicaceae</taxon>
        <taxon>Brassiceae</taxon>
        <taxon>Brassica</taxon>
    </lineage>
</organism>
<proteinExistence type="predicted"/>
<evidence type="ECO:0000313" key="2">
    <source>
        <dbReference type="Proteomes" id="UP000712281"/>
    </source>
</evidence>
<gene>
    <name evidence="1" type="ORF">F2Q68_00036155</name>
</gene>
<reference evidence="1" key="1">
    <citation type="submission" date="2019-12" db="EMBL/GenBank/DDBJ databases">
        <title>Genome sequencing and annotation of Brassica cretica.</title>
        <authorList>
            <person name="Studholme D.J."/>
            <person name="Sarris P.F."/>
        </authorList>
    </citation>
    <scope>NUCLEOTIDE SEQUENCE</scope>
    <source>
        <strain evidence="1">PFS-001/15</strain>
        <tissue evidence="1">Leaf</tissue>
    </source>
</reference>
<evidence type="ECO:0000313" key="1">
    <source>
        <dbReference type="EMBL" id="KAF2553910.1"/>
    </source>
</evidence>